<organism evidence="6 7">
    <name type="scientific">Acetobacter vaccinii</name>
    <dbReference type="NCBI Taxonomy" id="2592655"/>
    <lineage>
        <taxon>Bacteria</taxon>
        <taxon>Pseudomonadati</taxon>
        <taxon>Pseudomonadota</taxon>
        <taxon>Alphaproteobacteria</taxon>
        <taxon>Acetobacterales</taxon>
        <taxon>Acetobacteraceae</taxon>
        <taxon>Acetobacter</taxon>
    </lineage>
</organism>
<name>A0A5C1YU46_9PROT</name>
<dbReference type="KEGG" id="acek:FLP30_10760"/>
<dbReference type="OrthoDB" id="9812435at2"/>
<reference evidence="6 7" key="1">
    <citation type="submission" date="2019-09" db="EMBL/GenBank/DDBJ databases">
        <title>Genome sequencing of strain KACC 21233.</title>
        <authorList>
            <person name="Heo J."/>
            <person name="Kim S.-J."/>
            <person name="Kim J.-S."/>
            <person name="Hong S.-B."/>
            <person name="Kwon S.-W."/>
        </authorList>
    </citation>
    <scope>NUCLEOTIDE SEQUENCE [LARGE SCALE GENOMIC DNA]</scope>
    <source>
        <strain evidence="6 7">KACC 21233</strain>
    </source>
</reference>
<feature type="domain" description="HTH lysR-type" evidence="5">
    <location>
        <begin position="7"/>
        <end position="63"/>
    </location>
</feature>
<dbReference type="GO" id="GO:0003700">
    <property type="term" value="F:DNA-binding transcription factor activity"/>
    <property type="evidence" value="ECO:0007669"/>
    <property type="project" value="InterPro"/>
</dbReference>
<dbReference type="SUPFAM" id="SSF53850">
    <property type="entry name" value="Periplasmic binding protein-like II"/>
    <property type="match status" value="1"/>
</dbReference>
<dbReference type="GO" id="GO:0043565">
    <property type="term" value="F:sequence-specific DNA binding"/>
    <property type="evidence" value="ECO:0007669"/>
    <property type="project" value="TreeGrafter"/>
</dbReference>
<dbReference type="Gene3D" id="3.40.190.290">
    <property type="match status" value="1"/>
</dbReference>
<dbReference type="CDD" id="cd08474">
    <property type="entry name" value="PBP2_CrgA_like_5"/>
    <property type="match status" value="1"/>
</dbReference>
<keyword evidence="7" id="KW-1185">Reference proteome</keyword>
<dbReference type="InterPro" id="IPR058163">
    <property type="entry name" value="LysR-type_TF_proteobact-type"/>
</dbReference>
<dbReference type="PANTHER" id="PTHR30537">
    <property type="entry name" value="HTH-TYPE TRANSCRIPTIONAL REGULATOR"/>
    <property type="match status" value="1"/>
</dbReference>
<dbReference type="GO" id="GO:0006351">
    <property type="term" value="P:DNA-templated transcription"/>
    <property type="evidence" value="ECO:0007669"/>
    <property type="project" value="TreeGrafter"/>
</dbReference>
<dbReference type="Pfam" id="PF03466">
    <property type="entry name" value="LysR_substrate"/>
    <property type="match status" value="1"/>
</dbReference>
<dbReference type="PROSITE" id="PS50931">
    <property type="entry name" value="HTH_LYSR"/>
    <property type="match status" value="1"/>
</dbReference>
<dbReference type="InterPro" id="IPR036388">
    <property type="entry name" value="WH-like_DNA-bd_sf"/>
</dbReference>
<dbReference type="InterPro" id="IPR000847">
    <property type="entry name" value="LysR_HTH_N"/>
</dbReference>
<accession>A0A5C1YU46</accession>
<keyword evidence="4" id="KW-0804">Transcription</keyword>
<gene>
    <name evidence="6" type="ORF">FLP30_10760</name>
</gene>
<proteinExistence type="inferred from homology"/>
<dbReference type="EMBL" id="CP043506">
    <property type="protein sequence ID" value="QEO18687.1"/>
    <property type="molecule type" value="Genomic_DNA"/>
</dbReference>
<evidence type="ECO:0000256" key="3">
    <source>
        <dbReference type="ARBA" id="ARBA00023125"/>
    </source>
</evidence>
<keyword evidence="3" id="KW-0238">DNA-binding</keyword>
<dbReference type="FunFam" id="1.10.10.10:FF:000001">
    <property type="entry name" value="LysR family transcriptional regulator"/>
    <property type="match status" value="1"/>
</dbReference>
<keyword evidence="2" id="KW-0805">Transcription regulation</keyword>
<dbReference type="AlphaFoldDB" id="A0A5C1YU46"/>
<protein>
    <submittedName>
        <fullName evidence="6">LysR family transcriptional regulator</fullName>
    </submittedName>
</protein>
<dbReference type="PANTHER" id="PTHR30537:SF1">
    <property type="entry name" value="HTH-TYPE TRANSCRIPTIONAL REGULATOR PGRR"/>
    <property type="match status" value="1"/>
</dbReference>
<dbReference type="Gene3D" id="1.10.10.10">
    <property type="entry name" value="Winged helix-like DNA-binding domain superfamily/Winged helix DNA-binding domain"/>
    <property type="match status" value="1"/>
</dbReference>
<dbReference type="InterPro" id="IPR036390">
    <property type="entry name" value="WH_DNA-bd_sf"/>
</dbReference>
<evidence type="ECO:0000256" key="2">
    <source>
        <dbReference type="ARBA" id="ARBA00023015"/>
    </source>
</evidence>
<dbReference type="Proteomes" id="UP000324536">
    <property type="component" value="Chromosome"/>
</dbReference>
<evidence type="ECO:0000259" key="5">
    <source>
        <dbReference type="PROSITE" id="PS50931"/>
    </source>
</evidence>
<sequence>MHLSRGDLGDLNLFCAIAKTGGFRKTAAELDLSPSALSHAIRGLEKRLGVRLFNRTNRSVTLTPAGRELLSHVTSGLSEITNGLEALNRFRDRPAGQLRLNVPTDAARLVLAPVIARYATLYPDVRLEVAVEDAVVDIIEQGFDAGVRYGGTIPEDMIAVPLCPDLRWVTVASPAYLASAPPLRGPADLHQHRCIGIRIGSGKIYHWELERDQEKVFLDTDWSVIVNETVLSIEIAERDGGISYNLESRAAVQIANGSLVKVLPEWASMGPPLFIYYPSRRQLPEALRALIRLIQGQKPDQNVTGE</sequence>
<evidence type="ECO:0000256" key="4">
    <source>
        <dbReference type="ARBA" id="ARBA00023163"/>
    </source>
</evidence>
<dbReference type="Pfam" id="PF00126">
    <property type="entry name" value="HTH_1"/>
    <property type="match status" value="1"/>
</dbReference>
<evidence type="ECO:0000256" key="1">
    <source>
        <dbReference type="ARBA" id="ARBA00009437"/>
    </source>
</evidence>
<dbReference type="InterPro" id="IPR005119">
    <property type="entry name" value="LysR_subst-bd"/>
</dbReference>
<evidence type="ECO:0000313" key="7">
    <source>
        <dbReference type="Proteomes" id="UP000324536"/>
    </source>
</evidence>
<evidence type="ECO:0000313" key="6">
    <source>
        <dbReference type="EMBL" id="QEO18687.1"/>
    </source>
</evidence>
<comment type="similarity">
    <text evidence="1">Belongs to the LysR transcriptional regulatory family.</text>
</comment>
<dbReference type="SUPFAM" id="SSF46785">
    <property type="entry name" value="Winged helix' DNA-binding domain"/>
    <property type="match status" value="1"/>
</dbReference>